<dbReference type="Gene3D" id="3.30.160.20">
    <property type="match status" value="1"/>
</dbReference>
<dbReference type="GO" id="GO:0006364">
    <property type="term" value="P:rRNA processing"/>
    <property type="evidence" value="ECO:0007669"/>
    <property type="project" value="UniProtKB-UniRule"/>
</dbReference>
<dbReference type="GO" id="GO:0010468">
    <property type="term" value="P:regulation of gene expression"/>
    <property type="evidence" value="ECO:0007669"/>
    <property type="project" value="TreeGrafter"/>
</dbReference>
<evidence type="ECO:0000256" key="4">
    <source>
        <dbReference type="ARBA" id="ARBA00011738"/>
    </source>
</evidence>
<dbReference type="HAMAP" id="MF_00104">
    <property type="entry name" value="RNase_III"/>
    <property type="match status" value="1"/>
</dbReference>
<dbReference type="GO" id="GO:0042802">
    <property type="term" value="F:identical protein binding"/>
    <property type="evidence" value="ECO:0007669"/>
    <property type="project" value="UniProtKB-ARBA"/>
</dbReference>
<dbReference type="SUPFAM" id="SSF54768">
    <property type="entry name" value="dsRNA-binding domain-like"/>
    <property type="match status" value="1"/>
</dbReference>
<evidence type="ECO:0000256" key="11">
    <source>
        <dbReference type="ARBA" id="ARBA00022759"/>
    </source>
</evidence>
<evidence type="ECO:0000256" key="3">
    <source>
        <dbReference type="ARBA" id="ARBA00010183"/>
    </source>
</evidence>
<protein>
    <recommendedName>
        <fullName evidence="15">Ribonuclease 3</fullName>
        <ecNumber evidence="15">3.1.26.3</ecNumber>
    </recommendedName>
    <alternativeName>
        <fullName evidence="15">Ribonuclease III</fullName>
        <shortName evidence="15">RNase III</shortName>
    </alternativeName>
</protein>
<name>A0A1F6T344_9PROT</name>
<dbReference type="PANTHER" id="PTHR11207">
    <property type="entry name" value="RIBONUCLEASE III"/>
    <property type="match status" value="1"/>
</dbReference>
<keyword evidence="9 15" id="KW-0540">Nuclease</keyword>
<comment type="subcellular location">
    <subcellularLocation>
        <location evidence="2 15">Cytoplasm</location>
    </subcellularLocation>
</comment>
<evidence type="ECO:0000256" key="10">
    <source>
        <dbReference type="ARBA" id="ARBA00022723"/>
    </source>
</evidence>
<evidence type="ECO:0000259" key="18">
    <source>
        <dbReference type="PROSITE" id="PS50142"/>
    </source>
</evidence>
<comment type="caution">
    <text evidence="19">The sequence shown here is derived from an EMBL/GenBank/DDBJ whole genome shotgun (WGS) entry which is preliminary data.</text>
</comment>
<comment type="similarity">
    <text evidence="3">Belongs to the ribonuclease III family.</text>
</comment>
<dbReference type="EC" id="3.1.26.3" evidence="15"/>
<feature type="domain" description="RNase III" evidence="18">
    <location>
        <begin position="5"/>
        <end position="127"/>
    </location>
</feature>
<dbReference type="InterPro" id="IPR036389">
    <property type="entry name" value="RNase_III_sf"/>
</dbReference>
<keyword evidence="10 15" id="KW-0479">Metal-binding</keyword>
<dbReference type="Pfam" id="PF14622">
    <property type="entry name" value="Ribonucleas_3_3"/>
    <property type="match status" value="1"/>
</dbReference>
<dbReference type="AlphaFoldDB" id="A0A1F6T344"/>
<dbReference type="Proteomes" id="UP000179334">
    <property type="component" value="Unassembled WGS sequence"/>
</dbReference>
<feature type="domain" description="DRBM" evidence="17">
    <location>
        <begin position="154"/>
        <end position="224"/>
    </location>
</feature>
<sequence>MNRPPAELCRRLQYDFADAGLLERALTHRSKSERNYERLEFLGDSVLSFVVSADLFERYPALAEGELTRLRASLVRQQTLAELARGLALGDYLELGSGELKSGGFDRDSILADTLEAVFGAIYRDGGLASAQRVILGLYAEALAALDPRSIPKDPKTQLQEYLQKHSLPLPSYHILEVAGEPHSQKFVVECHVAGLPAPVRGEGAGRRRAEQQAAAAAYEQLTRRG</sequence>
<evidence type="ECO:0000256" key="12">
    <source>
        <dbReference type="ARBA" id="ARBA00022801"/>
    </source>
</evidence>
<dbReference type="SMART" id="SM00535">
    <property type="entry name" value="RIBOc"/>
    <property type="match status" value="1"/>
</dbReference>
<dbReference type="GO" id="GO:0019843">
    <property type="term" value="F:rRNA binding"/>
    <property type="evidence" value="ECO:0007669"/>
    <property type="project" value="UniProtKB-KW"/>
</dbReference>
<evidence type="ECO:0000256" key="7">
    <source>
        <dbReference type="ARBA" id="ARBA00022664"/>
    </source>
</evidence>
<feature type="binding site" evidence="15">
    <location>
        <position position="116"/>
    </location>
    <ligand>
        <name>Mg(2+)</name>
        <dbReference type="ChEBI" id="CHEBI:18420"/>
    </ligand>
</feature>
<keyword evidence="11 15" id="KW-0255">Endonuclease</keyword>
<organism evidence="19 20">
    <name type="scientific">Candidatus Muproteobacteria bacterium RBG_16_64_10</name>
    <dbReference type="NCBI Taxonomy" id="1817757"/>
    <lineage>
        <taxon>Bacteria</taxon>
        <taxon>Pseudomonadati</taxon>
        <taxon>Pseudomonadota</taxon>
        <taxon>Candidatus Muproteobacteria</taxon>
    </lineage>
</organism>
<dbReference type="FunFam" id="1.10.1520.10:FF:000001">
    <property type="entry name" value="Ribonuclease 3"/>
    <property type="match status" value="1"/>
</dbReference>
<comment type="cofactor">
    <cofactor evidence="15">
        <name>Mg(2+)</name>
        <dbReference type="ChEBI" id="CHEBI:18420"/>
    </cofactor>
</comment>
<evidence type="ECO:0000256" key="15">
    <source>
        <dbReference type="HAMAP-Rule" id="MF_00104"/>
    </source>
</evidence>
<dbReference type="GO" id="GO:0005737">
    <property type="term" value="C:cytoplasm"/>
    <property type="evidence" value="ECO:0007669"/>
    <property type="project" value="UniProtKB-SubCell"/>
</dbReference>
<keyword evidence="13 15" id="KW-0460">Magnesium</keyword>
<evidence type="ECO:0000256" key="8">
    <source>
        <dbReference type="ARBA" id="ARBA00022694"/>
    </source>
</evidence>
<dbReference type="InterPro" id="IPR000999">
    <property type="entry name" value="RNase_III_dom"/>
</dbReference>
<dbReference type="GO" id="GO:0004525">
    <property type="term" value="F:ribonuclease III activity"/>
    <property type="evidence" value="ECO:0007669"/>
    <property type="project" value="UniProtKB-UniRule"/>
</dbReference>
<keyword evidence="7 15" id="KW-0507">mRNA processing</keyword>
<feature type="active site" evidence="15">
    <location>
        <position position="116"/>
    </location>
</feature>
<evidence type="ECO:0000259" key="17">
    <source>
        <dbReference type="PROSITE" id="PS50137"/>
    </source>
</evidence>
<dbReference type="PANTHER" id="PTHR11207:SF0">
    <property type="entry name" value="RIBONUCLEASE 3"/>
    <property type="match status" value="1"/>
</dbReference>
<comment type="catalytic activity">
    <reaction evidence="1 15">
        <text>Endonucleolytic cleavage to 5'-phosphomonoester.</text>
        <dbReference type="EC" id="3.1.26.3"/>
    </reaction>
</comment>
<dbReference type="InterPro" id="IPR011907">
    <property type="entry name" value="RNase_III"/>
</dbReference>
<keyword evidence="12 15" id="KW-0378">Hydrolase</keyword>
<proteinExistence type="inferred from homology"/>
<dbReference type="NCBIfam" id="TIGR02191">
    <property type="entry name" value="RNaseIII"/>
    <property type="match status" value="1"/>
</dbReference>
<dbReference type="PROSITE" id="PS50137">
    <property type="entry name" value="DS_RBD"/>
    <property type="match status" value="1"/>
</dbReference>
<feature type="binding site" evidence="15">
    <location>
        <position position="40"/>
    </location>
    <ligand>
        <name>Mg(2+)</name>
        <dbReference type="ChEBI" id="CHEBI:18420"/>
    </ligand>
</feature>
<evidence type="ECO:0000256" key="5">
    <source>
        <dbReference type="ARBA" id="ARBA00022490"/>
    </source>
</evidence>
<keyword evidence="5 15" id="KW-0963">Cytoplasm</keyword>
<evidence type="ECO:0000256" key="2">
    <source>
        <dbReference type="ARBA" id="ARBA00004496"/>
    </source>
</evidence>
<dbReference type="FunFam" id="3.30.160.20:FF:000003">
    <property type="entry name" value="Ribonuclease 3"/>
    <property type="match status" value="1"/>
</dbReference>
<evidence type="ECO:0000256" key="9">
    <source>
        <dbReference type="ARBA" id="ARBA00022722"/>
    </source>
</evidence>
<dbReference type="SMART" id="SM00358">
    <property type="entry name" value="DSRM"/>
    <property type="match status" value="1"/>
</dbReference>
<evidence type="ECO:0000256" key="16">
    <source>
        <dbReference type="SAM" id="MobiDB-lite"/>
    </source>
</evidence>
<dbReference type="Gene3D" id="1.10.1520.10">
    <property type="entry name" value="Ribonuclease III domain"/>
    <property type="match status" value="1"/>
</dbReference>
<feature type="region of interest" description="Disordered" evidence="16">
    <location>
        <begin position="202"/>
        <end position="226"/>
    </location>
</feature>
<dbReference type="GO" id="GO:0046872">
    <property type="term" value="F:metal ion binding"/>
    <property type="evidence" value="ECO:0007669"/>
    <property type="project" value="UniProtKB-KW"/>
</dbReference>
<feature type="compositionally biased region" description="Low complexity" evidence="16">
    <location>
        <begin position="212"/>
        <end position="226"/>
    </location>
</feature>
<feature type="binding site" evidence="15">
    <location>
        <position position="113"/>
    </location>
    <ligand>
        <name>Mg(2+)</name>
        <dbReference type="ChEBI" id="CHEBI:18420"/>
    </ligand>
</feature>
<dbReference type="Pfam" id="PF00035">
    <property type="entry name" value="dsrm"/>
    <property type="match status" value="1"/>
</dbReference>
<keyword evidence="15" id="KW-0699">rRNA-binding</keyword>
<dbReference type="SUPFAM" id="SSF69065">
    <property type="entry name" value="RNase III domain-like"/>
    <property type="match status" value="1"/>
</dbReference>
<evidence type="ECO:0000256" key="14">
    <source>
        <dbReference type="ARBA" id="ARBA00022884"/>
    </source>
</evidence>
<dbReference type="InterPro" id="IPR014720">
    <property type="entry name" value="dsRBD_dom"/>
</dbReference>
<keyword evidence="6 15" id="KW-0698">rRNA processing</keyword>
<evidence type="ECO:0000256" key="1">
    <source>
        <dbReference type="ARBA" id="ARBA00000109"/>
    </source>
</evidence>
<dbReference type="PROSITE" id="PS50142">
    <property type="entry name" value="RNASE_3_2"/>
    <property type="match status" value="1"/>
</dbReference>
<dbReference type="GO" id="GO:0003725">
    <property type="term" value="F:double-stranded RNA binding"/>
    <property type="evidence" value="ECO:0007669"/>
    <property type="project" value="TreeGrafter"/>
</dbReference>
<comment type="subunit">
    <text evidence="4 15">Homodimer.</text>
</comment>
<feature type="active site" evidence="15">
    <location>
        <position position="44"/>
    </location>
</feature>
<evidence type="ECO:0000256" key="6">
    <source>
        <dbReference type="ARBA" id="ARBA00022552"/>
    </source>
</evidence>
<dbReference type="PROSITE" id="PS00517">
    <property type="entry name" value="RNASE_3_1"/>
    <property type="match status" value="1"/>
</dbReference>
<dbReference type="GO" id="GO:0008033">
    <property type="term" value="P:tRNA processing"/>
    <property type="evidence" value="ECO:0007669"/>
    <property type="project" value="UniProtKB-KW"/>
</dbReference>
<dbReference type="CDD" id="cd10845">
    <property type="entry name" value="DSRM_RNAse_III_family"/>
    <property type="match status" value="1"/>
</dbReference>
<reference evidence="19 20" key="1">
    <citation type="journal article" date="2016" name="Nat. Commun.">
        <title>Thousands of microbial genomes shed light on interconnected biogeochemical processes in an aquifer system.</title>
        <authorList>
            <person name="Anantharaman K."/>
            <person name="Brown C.T."/>
            <person name="Hug L.A."/>
            <person name="Sharon I."/>
            <person name="Castelle C.J."/>
            <person name="Probst A.J."/>
            <person name="Thomas B.C."/>
            <person name="Singh A."/>
            <person name="Wilkins M.J."/>
            <person name="Karaoz U."/>
            <person name="Brodie E.L."/>
            <person name="Williams K.H."/>
            <person name="Hubbard S.S."/>
            <person name="Banfield J.F."/>
        </authorList>
    </citation>
    <scope>NUCLEOTIDE SEQUENCE [LARGE SCALE GENOMIC DNA]</scope>
</reference>
<keyword evidence="14 15" id="KW-0694">RNA-binding</keyword>
<gene>
    <name evidence="15" type="primary">rnc</name>
    <name evidence="19" type="ORF">A2V91_05375</name>
</gene>
<keyword evidence="8 15" id="KW-0819">tRNA processing</keyword>
<evidence type="ECO:0000256" key="13">
    <source>
        <dbReference type="ARBA" id="ARBA00022842"/>
    </source>
</evidence>
<evidence type="ECO:0000313" key="19">
    <source>
        <dbReference type="EMBL" id="OGI39587.1"/>
    </source>
</evidence>
<dbReference type="GO" id="GO:0006397">
    <property type="term" value="P:mRNA processing"/>
    <property type="evidence" value="ECO:0007669"/>
    <property type="project" value="UniProtKB-UniRule"/>
</dbReference>
<comment type="function">
    <text evidence="15">Digests double-stranded RNA. Involved in the processing of primary rRNA transcript to yield the immediate precursors to the large and small rRNAs (23S and 16S). Processes some mRNAs, and tRNAs when they are encoded in the rRNA operon. Processes pre-crRNA and tracrRNA of type II CRISPR loci if present in the organism.</text>
</comment>
<dbReference type="CDD" id="cd00593">
    <property type="entry name" value="RIBOc"/>
    <property type="match status" value="1"/>
</dbReference>
<accession>A0A1F6T344</accession>
<evidence type="ECO:0000313" key="20">
    <source>
        <dbReference type="Proteomes" id="UP000179334"/>
    </source>
</evidence>
<dbReference type="EMBL" id="MFSR01000044">
    <property type="protein sequence ID" value="OGI39587.1"/>
    <property type="molecule type" value="Genomic_DNA"/>
</dbReference>